<dbReference type="PANTHER" id="PTHR43316:SF3">
    <property type="entry name" value="HALOACID DEHALOGENASE, TYPE II (AFU_ORTHOLOGUE AFUA_2G07750)-RELATED"/>
    <property type="match status" value="1"/>
</dbReference>
<evidence type="ECO:0000313" key="3">
    <source>
        <dbReference type="Proteomes" id="UP000199496"/>
    </source>
</evidence>
<evidence type="ECO:0000256" key="1">
    <source>
        <dbReference type="ARBA" id="ARBA00022801"/>
    </source>
</evidence>
<dbReference type="NCBIfam" id="TIGR01509">
    <property type="entry name" value="HAD-SF-IA-v3"/>
    <property type="match status" value="1"/>
</dbReference>
<protein>
    <submittedName>
        <fullName evidence="2">Putative hydrolase of the HAD superfamily</fullName>
    </submittedName>
</protein>
<dbReference type="PANTHER" id="PTHR43316">
    <property type="entry name" value="HYDROLASE, HALOACID DELAHOGENASE-RELATED"/>
    <property type="match status" value="1"/>
</dbReference>
<dbReference type="STRING" id="867345.SAMN05421693_104102"/>
<dbReference type="SUPFAM" id="SSF56784">
    <property type="entry name" value="HAD-like"/>
    <property type="match status" value="1"/>
</dbReference>
<dbReference type="Gene3D" id="1.20.120.1600">
    <property type="match status" value="1"/>
</dbReference>
<dbReference type="RefSeq" id="WP_090203836.1">
    <property type="nucleotide sequence ID" value="NZ_FOFO01000004.1"/>
</dbReference>
<dbReference type="SFLD" id="SFLDS00003">
    <property type="entry name" value="Haloacid_Dehalogenase"/>
    <property type="match status" value="1"/>
</dbReference>
<reference evidence="2 3" key="1">
    <citation type="submission" date="2016-10" db="EMBL/GenBank/DDBJ databases">
        <authorList>
            <person name="de Groot N.N."/>
        </authorList>
    </citation>
    <scope>NUCLEOTIDE SEQUENCE [LARGE SCALE GENOMIC DNA]</scope>
    <source>
        <strain evidence="2 3">B7-7</strain>
    </source>
</reference>
<dbReference type="Gene3D" id="3.40.50.1000">
    <property type="entry name" value="HAD superfamily/HAD-like"/>
    <property type="match status" value="1"/>
</dbReference>
<dbReference type="Pfam" id="PF00702">
    <property type="entry name" value="Hydrolase"/>
    <property type="match status" value="1"/>
</dbReference>
<name>A0A1H9A8Q5_9GAMM</name>
<organism evidence="2 3">
    <name type="scientific">Ectothiorhodospira magna</name>
    <dbReference type="NCBI Taxonomy" id="867345"/>
    <lineage>
        <taxon>Bacteria</taxon>
        <taxon>Pseudomonadati</taxon>
        <taxon>Pseudomonadota</taxon>
        <taxon>Gammaproteobacteria</taxon>
        <taxon>Chromatiales</taxon>
        <taxon>Ectothiorhodospiraceae</taxon>
        <taxon>Ectothiorhodospira</taxon>
    </lineage>
</organism>
<sequence length="228" mass="25755">MDIRCITFDLDDTLWDCAPVIQNAERVFHHWLGVHYPRIAERHSLEAMIRHRQAWFAERRHLHYDMTRLRKHWLRILAAQSGYGDELVEPAFRVFWEARNQVSLYDDVLETLDRLRGHFRIGAITNGNACVHHIGIGDRFDFVITSAAAGAAKPSARIFTAALDEAGVAASETLHVGDDAERDVRGAARVGMRAAWVNPHALVWEHGGSPPDLTLSSVSELPARLLLR</sequence>
<dbReference type="OrthoDB" id="367448at2"/>
<gene>
    <name evidence="2" type="ORF">SAMN05421693_104102</name>
</gene>
<accession>A0A1H9A8Q5</accession>
<dbReference type="AlphaFoldDB" id="A0A1H9A8Q5"/>
<dbReference type="InterPro" id="IPR006439">
    <property type="entry name" value="HAD-SF_hydro_IA"/>
</dbReference>
<dbReference type="GO" id="GO:0016787">
    <property type="term" value="F:hydrolase activity"/>
    <property type="evidence" value="ECO:0007669"/>
    <property type="project" value="UniProtKB-KW"/>
</dbReference>
<dbReference type="NCBIfam" id="TIGR01549">
    <property type="entry name" value="HAD-SF-IA-v1"/>
    <property type="match status" value="1"/>
</dbReference>
<dbReference type="SFLD" id="SFLDG01129">
    <property type="entry name" value="C1.5:_HAD__Beta-PGM__Phosphata"/>
    <property type="match status" value="1"/>
</dbReference>
<dbReference type="EMBL" id="FOFO01000004">
    <property type="protein sequence ID" value="SEP73044.1"/>
    <property type="molecule type" value="Genomic_DNA"/>
</dbReference>
<dbReference type="PRINTS" id="PR00413">
    <property type="entry name" value="HADHALOGNASE"/>
</dbReference>
<keyword evidence="3" id="KW-1185">Reference proteome</keyword>
<proteinExistence type="predicted"/>
<keyword evidence="1 2" id="KW-0378">Hydrolase</keyword>
<evidence type="ECO:0000313" key="2">
    <source>
        <dbReference type="EMBL" id="SEP73044.1"/>
    </source>
</evidence>
<dbReference type="InterPro" id="IPR023214">
    <property type="entry name" value="HAD_sf"/>
</dbReference>
<dbReference type="Proteomes" id="UP000199496">
    <property type="component" value="Unassembled WGS sequence"/>
</dbReference>
<dbReference type="InterPro" id="IPR036412">
    <property type="entry name" value="HAD-like_sf"/>
</dbReference>
<dbReference type="InterPro" id="IPR051540">
    <property type="entry name" value="S-2-haloacid_dehalogenase"/>
</dbReference>